<dbReference type="RefSeq" id="WP_090022395.1">
    <property type="nucleotide sequence ID" value="NZ_FNCE01000019.1"/>
</dbReference>
<name>A0A1G7V0G6_9PROT</name>
<dbReference type="Proteomes" id="UP000199415">
    <property type="component" value="Unassembled WGS sequence"/>
</dbReference>
<keyword evidence="2" id="KW-1185">Reference proteome</keyword>
<evidence type="ECO:0000313" key="2">
    <source>
        <dbReference type="Proteomes" id="UP000199415"/>
    </source>
</evidence>
<sequence>MAFRARNLSVLAYANGFTLWHYITEDTGAAATADGYFDAACEMLRVGDVLVANLDADGDADTALLAVRTSGEEGVRVRDLTAGTQPTDG</sequence>
<proteinExistence type="predicted"/>
<reference evidence="1 2" key="1">
    <citation type="submission" date="2016-10" db="EMBL/GenBank/DDBJ databases">
        <authorList>
            <person name="de Groot N.N."/>
        </authorList>
    </citation>
    <scope>NUCLEOTIDE SEQUENCE [LARGE SCALE GENOMIC DNA]</scope>
    <source>
        <strain evidence="1 2">DSM 25584</strain>
    </source>
</reference>
<accession>A0A1G7V0G6</accession>
<organism evidence="1 2">
    <name type="scientific">Limimonas halophila</name>
    <dbReference type="NCBI Taxonomy" id="1082479"/>
    <lineage>
        <taxon>Bacteria</taxon>
        <taxon>Pseudomonadati</taxon>
        <taxon>Pseudomonadota</taxon>
        <taxon>Alphaproteobacteria</taxon>
        <taxon>Rhodospirillales</taxon>
        <taxon>Rhodovibrionaceae</taxon>
        <taxon>Limimonas</taxon>
    </lineage>
</organism>
<evidence type="ECO:0000313" key="1">
    <source>
        <dbReference type="EMBL" id="SDG53283.1"/>
    </source>
</evidence>
<dbReference type="STRING" id="1082479.SAMN05216241_11913"/>
<dbReference type="EMBL" id="FNCE01000019">
    <property type="protein sequence ID" value="SDG53283.1"/>
    <property type="molecule type" value="Genomic_DNA"/>
</dbReference>
<protein>
    <submittedName>
        <fullName evidence="1">Uncharacterized protein</fullName>
    </submittedName>
</protein>
<gene>
    <name evidence="1" type="ORF">SAMN05216241_11913</name>
</gene>
<dbReference type="AlphaFoldDB" id="A0A1G7V0G6"/>